<dbReference type="InterPro" id="IPR010611">
    <property type="entry name" value="3D_dom"/>
</dbReference>
<feature type="domain" description="3D" evidence="3">
    <location>
        <begin position="176"/>
        <end position="226"/>
    </location>
</feature>
<keyword evidence="1" id="KW-0732">Signal</keyword>
<keyword evidence="5" id="KW-1185">Reference proteome</keyword>
<dbReference type="PANTHER" id="PTHR39160:SF4">
    <property type="entry name" value="RESUSCITATION-PROMOTING FACTOR RPFB"/>
    <property type="match status" value="1"/>
</dbReference>
<evidence type="ECO:0000313" key="5">
    <source>
        <dbReference type="Proteomes" id="UP000203261"/>
    </source>
</evidence>
<accession>A0A127AW72</accession>
<dbReference type="OrthoDB" id="10973at10239"/>
<dbReference type="GeneID" id="29125241"/>
<dbReference type="GO" id="GO:0009254">
    <property type="term" value="P:peptidoglycan turnover"/>
    <property type="evidence" value="ECO:0007669"/>
    <property type="project" value="InterPro"/>
</dbReference>
<dbReference type="SUPFAM" id="SSF57997">
    <property type="entry name" value="Tropomyosin"/>
    <property type="match status" value="1"/>
</dbReference>
<gene>
    <name evidence="4" type="ORF">SP15_073</name>
</gene>
<dbReference type="RefSeq" id="YP_009302461.1">
    <property type="nucleotide sequence ID" value="NC_031245.1"/>
</dbReference>
<dbReference type="PANTHER" id="PTHR39160">
    <property type="entry name" value="CELL WALL-BINDING PROTEIN YOCH"/>
    <property type="match status" value="1"/>
</dbReference>
<keyword evidence="2" id="KW-0175">Coiled coil</keyword>
<protein>
    <submittedName>
        <fullName evidence="4">Lytic transglycosylase</fullName>
    </submittedName>
</protein>
<evidence type="ECO:0000313" key="4">
    <source>
        <dbReference type="EMBL" id="AMM44872.1"/>
    </source>
</evidence>
<dbReference type="Gene3D" id="1.10.287.1490">
    <property type="match status" value="1"/>
</dbReference>
<dbReference type="Proteomes" id="UP000203261">
    <property type="component" value="Segment"/>
</dbReference>
<evidence type="ECO:0000259" key="3">
    <source>
        <dbReference type="Pfam" id="PF06725"/>
    </source>
</evidence>
<dbReference type="InterPro" id="IPR051933">
    <property type="entry name" value="Resuscitation_pf_RpfB"/>
</dbReference>
<evidence type="ECO:0000256" key="2">
    <source>
        <dbReference type="SAM" id="Coils"/>
    </source>
</evidence>
<name>A0A127AW72_9CAUD</name>
<dbReference type="Pfam" id="PF06725">
    <property type="entry name" value="3D"/>
    <property type="match status" value="1"/>
</dbReference>
<sequence length="256" mass="27885">MNRKLLALGLTGGILLGGGLGVSLVELEKRNDEIESYHKQIKSLESKKTELNTQLEEKKSVIKKLSGDLKTSNKQLKSSKEEIDSLKKNIESRRQELIKLKKQVKANSPDDSVTVSRGKTEIRPASLGQPIKSTKVVTAYTAGPESTGKSPGDPDYGKTSSGIDVFEGVIALGKDYPMGTIVRIPGIGWTITLDRGGAIHNGKIDVYMPTVSKALDWGRPTLEVEIYPMPKNASLESRVELVKKLRRLEGMSTAGV</sequence>
<dbReference type="InterPro" id="IPR059180">
    <property type="entry name" value="3D_YorM"/>
</dbReference>
<dbReference type="CDD" id="cd14667">
    <property type="entry name" value="3D_containing_proteins"/>
    <property type="match status" value="1"/>
</dbReference>
<dbReference type="GO" id="GO:0019867">
    <property type="term" value="C:outer membrane"/>
    <property type="evidence" value="ECO:0007669"/>
    <property type="project" value="InterPro"/>
</dbReference>
<organism evidence="4 5">
    <name type="scientific">Bacillus phage SP-15</name>
    <dbReference type="NCBI Taxonomy" id="1792032"/>
    <lineage>
        <taxon>Viruses</taxon>
        <taxon>Duplodnaviria</taxon>
        <taxon>Heunggongvirae</taxon>
        <taxon>Uroviricota</taxon>
        <taxon>Caudoviricetes</taxon>
        <taxon>Thornevirus</taxon>
        <taxon>Thornevirus SP15</taxon>
    </lineage>
</organism>
<dbReference type="EMBL" id="KT624200">
    <property type="protein sequence ID" value="AMM44872.1"/>
    <property type="molecule type" value="Genomic_DNA"/>
</dbReference>
<reference evidence="4 5" key="1">
    <citation type="submission" date="2015-08" db="EMBL/GenBank/DDBJ databases">
        <authorList>
            <person name="Babu N.S."/>
            <person name="Beckwith C.J."/>
            <person name="Beseler K.G."/>
            <person name="Brison A."/>
            <person name="Carone J.V."/>
            <person name="Caskin T.P."/>
            <person name="Diamond M."/>
            <person name="Durham M.E."/>
            <person name="Foxe J.M."/>
            <person name="Go M."/>
            <person name="Henderson B.A."/>
            <person name="Jones I.B."/>
            <person name="McGettigan J.A."/>
            <person name="Micheletti S.J."/>
            <person name="Nasrallah M.E."/>
            <person name="Ortiz D."/>
            <person name="Piller C.R."/>
            <person name="Privatt S.R."/>
            <person name="Schneider S.L."/>
            <person name="Sharp S."/>
            <person name="Smith T.C."/>
            <person name="Stanton J.D."/>
            <person name="Ullery H.E."/>
            <person name="Wilson R.J."/>
            <person name="Serrano M.G."/>
            <person name="Buck G."/>
            <person name="Lee V."/>
            <person name="Wang Y."/>
            <person name="Carvalho R."/>
            <person name="Voegtly L."/>
            <person name="Shi R."/>
            <person name="Duckworth R."/>
            <person name="Johnson A."/>
            <person name="Loviza R."/>
            <person name="Walstead R."/>
            <person name="Shah Z."/>
            <person name="Kiflezghi M."/>
            <person name="Wade K."/>
            <person name="Ball S.L."/>
            <person name="Bradley K.W."/>
            <person name="Asai D.J."/>
            <person name="Bowman C.A."/>
            <person name="Russell D.A."/>
            <person name="Pope W.H."/>
            <person name="Jacobs-Sera D."/>
            <person name="Hendrix R.W."/>
            <person name="Hatfull G.F."/>
        </authorList>
    </citation>
    <scope>NUCLEOTIDE SEQUENCE [LARGE SCALE GENOMIC DNA]</scope>
</reference>
<feature type="coiled-coil region" evidence="2">
    <location>
        <begin position="27"/>
        <end position="107"/>
    </location>
</feature>
<dbReference type="GO" id="GO:0004553">
    <property type="term" value="F:hydrolase activity, hydrolyzing O-glycosyl compounds"/>
    <property type="evidence" value="ECO:0007669"/>
    <property type="project" value="InterPro"/>
</dbReference>
<dbReference type="KEGG" id="vg:29125241"/>
<evidence type="ECO:0000256" key="1">
    <source>
        <dbReference type="ARBA" id="ARBA00022729"/>
    </source>
</evidence>
<proteinExistence type="predicted"/>